<dbReference type="GO" id="GO:0071204">
    <property type="term" value="C:histone pre-mRNA 3'end processing complex"/>
    <property type="evidence" value="ECO:0007669"/>
    <property type="project" value="TreeGrafter"/>
</dbReference>
<feature type="compositionally biased region" description="Basic and acidic residues" evidence="3">
    <location>
        <begin position="54"/>
        <end position="63"/>
    </location>
</feature>
<feature type="domain" description="Histone RNA hairpin-binding protein RNA-binding" evidence="4">
    <location>
        <begin position="258"/>
        <end position="326"/>
    </location>
</feature>
<feature type="region of interest" description="Disordered" evidence="3">
    <location>
        <begin position="40"/>
        <end position="63"/>
    </location>
</feature>
<dbReference type="PANTHER" id="PTHR17408:SF0">
    <property type="entry name" value="HISTONE RNA HAIRPIN-BINDING PROTEIN"/>
    <property type="match status" value="1"/>
</dbReference>
<comment type="similarity">
    <text evidence="1">Belongs to the SLBP family.</text>
</comment>
<feature type="compositionally biased region" description="Polar residues" evidence="3">
    <location>
        <begin position="40"/>
        <end position="53"/>
    </location>
</feature>
<sequence length="329" mass="37905">MSGTVETKRVSMNTVLKDARIFDDDSWDAESAGFLINNNLGVVPDQNNSTTPKNHNDSKEKSDLDEAYASLHNITDNTSPKRYFEEIKIKSEPQDETELDKTINTIQKPVDLRNVKIEPIDNEVNLQNHHIQNTPIKTELLHDESNPSPFNKELLRKFTLESPLPKDCLQGVKEEVKRAVKRVFEEPVESEYSEEEEEYYEDVPTVSGECSKVSAKDRLGPKVGTEGKDVDRLSVKKRLGSKVDNDVPHKRMKRDLETDPAVLARRQKQIDYGKNTLGYDNYLQMVPRNERVQTDPRTPNKNLKYSRRGWDGLIKQWRLQLHKYDPADT</sequence>
<dbReference type="FunFam" id="1.10.8.1120:FF:000001">
    <property type="entry name" value="Histone RNA hairpin-binding protein-like"/>
    <property type="match status" value="1"/>
</dbReference>
<dbReference type="GO" id="GO:0005737">
    <property type="term" value="C:cytoplasm"/>
    <property type="evidence" value="ECO:0007669"/>
    <property type="project" value="TreeGrafter"/>
</dbReference>
<evidence type="ECO:0000256" key="3">
    <source>
        <dbReference type="SAM" id="MobiDB-lite"/>
    </source>
</evidence>
<protein>
    <recommendedName>
        <fullName evidence="4">Histone RNA hairpin-binding protein RNA-binding domain-containing protein</fullName>
    </recommendedName>
</protein>
<accession>A0A9P0CLL6</accession>
<dbReference type="AlphaFoldDB" id="A0A9P0CLL6"/>
<dbReference type="Proteomes" id="UP001153636">
    <property type="component" value="Chromosome 11"/>
</dbReference>
<reference evidence="5" key="1">
    <citation type="submission" date="2022-01" db="EMBL/GenBank/DDBJ databases">
        <authorList>
            <person name="King R."/>
        </authorList>
    </citation>
    <scope>NUCLEOTIDE SEQUENCE</scope>
</reference>
<dbReference type="GO" id="GO:0071207">
    <property type="term" value="F:histone pre-mRNA stem-loop binding"/>
    <property type="evidence" value="ECO:0007669"/>
    <property type="project" value="TreeGrafter"/>
</dbReference>
<dbReference type="GO" id="GO:0006398">
    <property type="term" value="P:mRNA 3'-end processing by stem-loop binding and cleavage"/>
    <property type="evidence" value="ECO:0007669"/>
    <property type="project" value="TreeGrafter"/>
</dbReference>
<organism evidence="5 6">
    <name type="scientific">Psylliodes chrysocephalus</name>
    <dbReference type="NCBI Taxonomy" id="3402493"/>
    <lineage>
        <taxon>Eukaryota</taxon>
        <taxon>Metazoa</taxon>
        <taxon>Ecdysozoa</taxon>
        <taxon>Arthropoda</taxon>
        <taxon>Hexapoda</taxon>
        <taxon>Insecta</taxon>
        <taxon>Pterygota</taxon>
        <taxon>Neoptera</taxon>
        <taxon>Endopterygota</taxon>
        <taxon>Coleoptera</taxon>
        <taxon>Polyphaga</taxon>
        <taxon>Cucujiformia</taxon>
        <taxon>Chrysomeloidea</taxon>
        <taxon>Chrysomelidae</taxon>
        <taxon>Galerucinae</taxon>
        <taxon>Alticini</taxon>
        <taxon>Psylliodes</taxon>
    </lineage>
</organism>
<evidence type="ECO:0000259" key="4">
    <source>
        <dbReference type="Pfam" id="PF15247"/>
    </source>
</evidence>
<proteinExistence type="inferred from homology"/>
<dbReference type="GO" id="GO:0051028">
    <property type="term" value="P:mRNA transport"/>
    <property type="evidence" value="ECO:0007669"/>
    <property type="project" value="TreeGrafter"/>
</dbReference>
<dbReference type="InterPro" id="IPR026502">
    <property type="entry name" value="SLBP1/SLBP2"/>
</dbReference>
<evidence type="ECO:0000256" key="2">
    <source>
        <dbReference type="ARBA" id="ARBA00022884"/>
    </source>
</evidence>
<dbReference type="OrthoDB" id="265795at2759"/>
<dbReference type="GO" id="GO:0003729">
    <property type="term" value="F:mRNA binding"/>
    <property type="evidence" value="ECO:0007669"/>
    <property type="project" value="InterPro"/>
</dbReference>
<dbReference type="GO" id="GO:0007076">
    <property type="term" value="P:mitotic chromosome condensation"/>
    <property type="evidence" value="ECO:0007669"/>
    <property type="project" value="UniProtKB-ARBA"/>
</dbReference>
<evidence type="ECO:0000256" key="1">
    <source>
        <dbReference type="ARBA" id="ARBA00006151"/>
    </source>
</evidence>
<dbReference type="Pfam" id="PF15247">
    <property type="entry name" value="SLBP_RNA_bind"/>
    <property type="match status" value="1"/>
</dbReference>
<keyword evidence="6" id="KW-1185">Reference proteome</keyword>
<dbReference type="EMBL" id="OV651823">
    <property type="protein sequence ID" value="CAH1101394.1"/>
    <property type="molecule type" value="Genomic_DNA"/>
</dbReference>
<keyword evidence="2" id="KW-0694">RNA-binding</keyword>
<dbReference type="Gene3D" id="1.10.8.1120">
    <property type="entry name" value="Histone RNA hairpin-binding protein RNA-binding domain"/>
    <property type="match status" value="1"/>
</dbReference>
<evidence type="ECO:0000313" key="5">
    <source>
        <dbReference type="EMBL" id="CAH1101394.1"/>
    </source>
</evidence>
<gene>
    <name evidence="5" type="ORF">PSYICH_LOCUS2644</name>
</gene>
<dbReference type="InterPro" id="IPR029344">
    <property type="entry name" value="SLBP_RNA_bind"/>
</dbReference>
<dbReference type="PANTHER" id="PTHR17408">
    <property type="entry name" value="HISTONE RNA HAIRPIN-BINDING PROTEIN"/>
    <property type="match status" value="1"/>
</dbReference>
<evidence type="ECO:0000313" key="6">
    <source>
        <dbReference type="Proteomes" id="UP001153636"/>
    </source>
</evidence>
<name>A0A9P0CLL6_9CUCU</name>
<dbReference type="InterPro" id="IPR038294">
    <property type="entry name" value="SLBP_RNA_bind_sf"/>
</dbReference>